<dbReference type="eggNOG" id="COG0655">
    <property type="taxonomic scope" value="Bacteria"/>
</dbReference>
<keyword evidence="3" id="KW-0285">Flavoprotein</keyword>
<evidence type="ECO:0000313" key="6">
    <source>
        <dbReference type="EMBL" id="OEF23975.1"/>
    </source>
</evidence>
<name>A0A1E5E0G8_9VIBR</name>
<dbReference type="GO" id="GO:0010181">
    <property type="term" value="F:FMN binding"/>
    <property type="evidence" value="ECO:0007669"/>
    <property type="project" value="InterPro"/>
</dbReference>
<evidence type="ECO:0000256" key="2">
    <source>
        <dbReference type="ARBA" id="ARBA00006961"/>
    </source>
</evidence>
<dbReference type="OrthoDB" id="9801479at2"/>
<dbReference type="Pfam" id="PF03358">
    <property type="entry name" value="FMN_red"/>
    <property type="match status" value="1"/>
</dbReference>
<dbReference type="Gene3D" id="3.40.50.360">
    <property type="match status" value="1"/>
</dbReference>
<comment type="cofactor">
    <cofactor evidence="1">
        <name>FMN</name>
        <dbReference type="ChEBI" id="CHEBI:58210"/>
    </cofactor>
</comment>
<dbReference type="InterPro" id="IPR001226">
    <property type="entry name" value="Flavodoxin_CS"/>
</dbReference>
<organism evidence="6 7">
    <name type="scientific">Vibrio rumoiensis 1S-45</name>
    <dbReference type="NCBI Taxonomy" id="1188252"/>
    <lineage>
        <taxon>Bacteria</taxon>
        <taxon>Pseudomonadati</taxon>
        <taxon>Pseudomonadota</taxon>
        <taxon>Gammaproteobacteria</taxon>
        <taxon>Vibrionales</taxon>
        <taxon>Vibrionaceae</taxon>
        <taxon>Vibrio</taxon>
    </lineage>
</organism>
<dbReference type="AlphaFoldDB" id="A0A1E5E0G8"/>
<reference evidence="6 7" key="1">
    <citation type="journal article" date="2012" name="Science">
        <title>Ecological populations of bacteria act as socially cohesive units of antibiotic production and resistance.</title>
        <authorList>
            <person name="Cordero O.X."/>
            <person name="Wildschutte H."/>
            <person name="Kirkup B."/>
            <person name="Proehl S."/>
            <person name="Ngo L."/>
            <person name="Hussain F."/>
            <person name="Le Roux F."/>
            <person name="Mincer T."/>
            <person name="Polz M.F."/>
        </authorList>
    </citation>
    <scope>NUCLEOTIDE SEQUENCE [LARGE SCALE GENOMIC DNA]</scope>
    <source>
        <strain evidence="6 7">1S-45</strain>
    </source>
</reference>
<keyword evidence="7" id="KW-1185">Reference proteome</keyword>
<dbReference type="InterPro" id="IPR005025">
    <property type="entry name" value="FMN_Rdtase-like_dom"/>
</dbReference>
<protein>
    <submittedName>
        <fullName evidence="6">Transcriptional regulator</fullName>
    </submittedName>
</protein>
<dbReference type="NCBIfam" id="NF002999">
    <property type="entry name" value="PRK03767.1"/>
    <property type="match status" value="1"/>
</dbReference>
<dbReference type="FunFam" id="3.40.50.360:FF:000001">
    <property type="entry name" value="NAD(P)H dehydrogenase (Quinone) FQR1-like"/>
    <property type="match status" value="1"/>
</dbReference>
<dbReference type="Proteomes" id="UP000094070">
    <property type="component" value="Unassembled WGS sequence"/>
</dbReference>
<comment type="similarity">
    <text evidence="2">Belongs to the WrbA family.</text>
</comment>
<comment type="caution">
    <text evidence="6">The sequence shown here is derived from an EMBL/GenBank/DDBJ whole genome shotgun (WGS) entry which is preliminary data.</text>
</comment>
<keyword evidence="4" id="KW-0288">FMN</keyword>
<feature type="domain" description="Flavodoxin-like" evidence="5">
    <location>
        <begin position="11"/>
        <end position="189"/>
    </location>
</feature>
<dbReference type="GO" id="GO:0009055">
    <property type="term" value="F:electron transfer activity"/>
    <property type="evidence" value="ECO:0007669"/>
    <property type="project" value="InterPro"/>
</dbReference>
<dbReference type="PANTHER" id="PTHR30546">
    <property type="entry name" value="FLAVODOXIN-RELATED PROTEIN WRBA-RELATED"/>
    <property type="match status" value="1"/>
</dbReference>
<evidence type="ECO:0000256" key="3">
    <source>
        <dbReference type="ARBA" id="ARBA00022630"/>
    </source>
</evidence>
<dbReference type="SUPFAM" id="SSF52218">
    <property type="entry name" value="Flavoproteins"/>
    <property type="match status" value="1"/>
</dbReference>
<accession>A0A1E5E0G8</accession>
<evidence type="ECO:0000256" key="4">
    <source>
        <dbReference type="ARBA" id="ARBA00022643"/>
    </source>
</evidence>
<sequence>MIPSVQEAIKIVVLYHSRHGTTQQLARHIARGVASIPHCQAVLRTVAEIEATPSATPNDPIIDLQELKECHGLAVGSPVWFGNMSAAMKHFWDQTTSLWVAGSLIDKPACVFTSSSSPHGGQETTLQSMTLPLFHHGMLIMGIPYSEPNLHTSFKGGTPYGASSVSKEGHASLDKQVSELAFSQGQRLAKTALALQLSNTTQTS</sequence>
<dbReference type="PROSITE" id="PS00201">
    <property type="entry name" value="FLAVODOXIN"/>
    <property type="match status" value="1"/>
</dbReference>
<evidence type="ECO:0000313" key="7">
    <source>
        <dbReference type="Proteomes" id="UP000094070"/>
    </source>
</evidence>
<gene>
    <name evidence="6" type="ORF">A1QC_02160</name>
</gene>
<dbReference type="PANTHER" id="PTHR30546:SF23">
    <property type="entry name" value="FLAVOPROTEIN-LIKE PROTEIN YCP4-RELATED"/>
    <property type="match status" value="1"/>
</dbReference>
<dbReference type="InterPro" id="IPR029039">
    <property type="entry name" value="Flavoprotein-like_sf"/>
</dbReference>
<evidence type="ECO:0000256" key="1">
    <source>
        <dbReference type="ARBA" id="ARBA00001917"/>
    </source>
</evidence>
<dbReference type="GO" id="GO:0016020">
    <property type="term" value="C:membrane"/>
    <property type="evidence" value="ECO:0007669"/>
    <property type="project" value="TreeGrafter"/>
</dbReference>
<proteinExistence type="inferred from homology"/>
<dbReference type="PROSITE" id="PS50902">
    <property type="entry name" value="FLAVODOXIN_LIKE"/>
    <property type="match status" value="1"/>
</dbReference>
<dbReference type="EMBL" id="AJYK02000082">
    <property type="protein sequence ID" value="OEF23975.1"/>
    <property type="molecule type" value="Genomic_DNA"/>
</dbReference>
<dbReference type="STRING" id="1188252.A1QC_02160"/>
<dbReference type="InterPro" id="IPR008254">
    <property type="entry name" value="Flavodoxin/NO_synth"/>
</dbReference>
<dbReference type="RefSeq" id="WP_017025920.1">
    <property type="nucleotide sequence ID" value="NZ_AJYK02000082.1"/>
</dbReference>
<evidence type="ECO:0000259" key="5">
    <source>
        <dbReference type="PROSITE" id="PS50902"/>
    </source>
</evidence>
<dbReference type="GO" id="GO:0003955">
    <property type="term" value="F:NAD(P)H dehydrogenase (quinone) activity"/>
    <property type="evidence" value="ECO:0007669"/>
    <property type="project" value="TreeGrafter"/>
</dbReference>